<feature type="compositionally biased region" description="Basic and acidic residues" evidence="1">
    <location>
        <begin position="94"/>
        <end position="110"/>
    </location>
</feature>
<gene>
    <name evidence="2" type="ORF">Bfra_004568</name>
</gene>
<comment type="caution">
    <text evidence="2">The sequence shown here is derived from an EMBL/GenBank/DDBJ whole genome shotgun (WGS) entry which is preliminary data.</text>
</comment>
<accession>A0A8H6AVU7</accession>
<dbReference type="RefSeq" id="XP_037193503.1">
    <property type="nucleotide sequence ID" value="XM_037334969.1"/>
</dbReference>
<feature type="region of interest" description="Disordered" evidence="1">
    <location>
        <begin position="94"/>
        <end position="116"/>
    </location>
</feature>
<proteinExistence type="predicted"/>
<dbReference type="GeneID" id="59258661"/>
<organism evidence="2 3">
    <name type="scientific">Botrytis fragariae</name>
    <dbReference type="NCBI Taxonomy" id="1964551"/>
    <lineage>
        <taxon>Eukaryota</taxon>
        <taxon>Fungi</taxon>
        <taxon>Dikarya</taxon>
        <taxon>Ascomycota</taxon>
        <taxon>Pezizomycotina</taxon>
        <taxon>Leotiomycetes</taxon>
        <taxon>Helotiales</taxon>
        <taxon>Sclerotiniaceae</taxon>
        <taxon>Botrytis</taxon>
    </lineage>
</organism>
<evidence type="ECO:0000256" key="1">
    <source>
        <dbReference type="SAM" id="MobiDB-lite"/>
    </source>
</evidence>
<dbReference type="AlphaFoldDB" id="A0A8H6AVU7"/>
<dbReference type="Proteomes" id="UP000531561">
    <property type="component" value="Unassembled WGS sequence"/>
</dbReference>
<evidence type="ECO:0000313" key="3">
    <source>
        <dbReference type="Proteomes" id="UP000531561"/>
    </source>
</evidence>
<protein>
    <submittedName>
        <fullName evidence="2">Uncharacterized protein</fullName>
    </submittedName>
</protein>
<evidence type="ECO:0000313" key="2">
    <source>
        <dbReference type="EMBL" id="KAF5874557.1"/>
    </source>
</evidence>
<reference evidence="2 3" key="1">
    <citation type="journal article" date="2020" name="Phytopathology">
        <title>A high-quality genome resource of Botrytis fragariae, a new and rapidly spreading fungal pathogen causing strawberry gray mold in the U.S.A.</title>
        <authorList>
            <person name="Wu Y."/>
            <person name="Saski C.A."/>
            <person name="Schnabel G."/>
            <person name="Xiao S."/>
            <person name="Hu M."/>
        </authorList>
    </citation>
    <scope>NUCLEOTIDE SEQUENCE [LARGE SCALE GENOMIC DNA]</scope>
    <source>
        <strain evidence="2 3">BVB16</strain>
    </source>
</reference>
<name>A0A8H6AVU7_9HELO</name>
<sequence length="175" mass="20319">MSNANPSLESILSSTRDRLDLLSTIQSFFLRNKCQAIWHSVENRDTMYPDPGIICMTKMLKMTEDLKDTALKRMFIYRTSASKIPHLWEEVMRSADEDEDNNQKSEKDIRTGWPRHTPHTLVEGERIHGALGSEVKAFDKVLLQEADIQSHNGMRTLISSEEKEMKPWKRLSDRK</sequence>
<keyword evidence="3" id="KW-1185">Reference proteome</keyword>
<dbReference type="EMBL" id="JABFCT010000007">
    <property type="protein sequence ID" value="KAF5874557.1"/>
    <property type="molecule type" value="Genomic_DNA"/>
</dbReference>